<dbReference type="EMBL" id="BKCJ011454858">
    <property type="protein sequence ID" value="GFD35111.1"/>
    <property type="molecule type" value="Genomic_DNA"/>
</dbReference>
<organism evidence="1">
    <name type="scientific">Tanacetum cinerariifolium</name>
    <name type="common">Dalmatian daisy</name>
    <name type="synonym">Chrysanthemum cinerariifolium</name>
    <dbReference type="NCBI Taxonomy" id="118510"/>
    <lineage>
        <taxon>Eukaryota</taxon>
        <taxon>Viridiplantae</taxon>
        <taxon>Streptophyta</taxon>
        <taxon>Embryophyta</taxon>
        <taxon>Tracheophyta</taxon>
        <taxon>Spermatophyta</taxon>
        <taxon>Magnoliopsida</taxon>
        <taxon>eudicotyledons</taxon>
        <taxon>Gunneridae</taxon>
        <taxon>Pentapetalae</taxon>
        <taxon>asterids</taxon>
        <taxon>campanulids</taxon>
        <taxon>Asterales</taxon>
        <taxon>Asteraceae</taxon>
        <taxon>Asteroideae</taxon>
        <taxon>Anthemideae</taxon>
        <taxon>Anthemidinae</taxon>
        <taxon>Tanacetum</taxon>
    </lineage>
</organism>
<proteinExistence type="predicted"/>
<protein>
    <submittedName>
        <fullName evidence="1">Uncharacterized protein</fullName>
    </submittedName>
</protein>
<reference evidence="1" key="1">
    <citation type="journal article" date="2019" name="Sci. Rep.">
        <title>Draft genome of Tanacetum cinerariifolium, the natural source of mosquito coil.</title>
        <authorList>
            <person name="Yamashiro T."/>
            <person name="Shiraishi A."/>
            <person name="Satake H."/>
            <person name="Nakayama K."/>
        </authorList>
    </citation>
    <scope>NUCLEOTIDE SEQUENCE</scope>
</reference>
<accession>A0A699VPW7</accession>
<dbReference type="AlphaFoldDB" id="A0A699VPW7"/>
<gene>
    <name evidence="1" type="ORF">Tci_907080</name>
</gene>
<comment type="caution">
    <text evidence="1">The sequence shown here is derived from an EMBL/GenBank/DDBJ whole genome shotgun (WGS) entry which is preliminary data.</text>
</comment>
<name>A0A699VPW7_TANCI</name>
<sequence length="64" mass="7085">GNPISDTSFLIHNASASPLAIPLNSALVFDNDTTFCFLLLHVTRLPPTKEKYLDVDRRFPLSLA</sequence>
<feature type="non-terminal residue" evidence="1">
    <location>
        <position position="1"/>
    </location>
</feature>
<evidence type="ECO:0000313" key="1">
    <source>
        <dbReference type="EMBL" id="GFD35111.1"/>
    </source>
</evidence>